<evidence type="ECO:0000259" key="2">
    <source>
        <dbReference type="Pfam" id="PF01832"/>
    </source>
</evidence>
<dbReference type="Pfam" id="PF01832">
    <property type="entry name" value="Glucosaminidase"/>
    <property type="match status" value="1"/>
</dbReference>
<keyword evidence="1" id="KW-0378">Hydrolase</keyword>
<evidence type="ECO:0000256" key="1">
    <source>
        <dbReference type="ARBA" id="ARBA00022801"/>
    </source>
</evidence>
<dbReference type="AlphaFoldDB" id="A0A840E1E7"/>
<name>A0A840E1E7_9BACT</name>
<protein>
    <recommendedName>
        <fullName evidence="2">Mannosyl-glycoprotein endo-beta-N-acetylglucosamidase-like domain-containing protein</fullName>
    </recommendedName>
</protein>
<feature type="domain" description="Mannosyl-glycoprotein endo-beta-N-acetylglucosamidase-like" evidence="2">
    <location>
        <begin position="149"/>
        <end position="253"/>
    </location>
</feature>
<dbReference type="GO" id="GO:0004040">
    <property type="term" value="F:amidase activity"/>
    <property type="evidence" value="ECO:0007669"/>
    <property type="project" value="InterPro"/>
</dbReference>
<evidence type="ECO:0000313" key="4">
    <source>
        <dbReference type="Proteomes" id="UP000576209"/>
    </source>
</evidence>
<dbReference type="EMBL" id="JACIFF010000001">
    <property type="protein sequence ID" value="MBB4077545.1"/>
    <property type="molecule type" value="Genomic_DNA"/>
</dbReference>
<sequence length="257" mass="28688">MSRSTSPAHSAGQQKVLTIDWRLLWRRLRSRGGLFLTSARHRAANTEYIPPTWMSRLRLTWFRVGLIALAAFVFTQKQIDFTVSVGADGLGVDAAADRDGTATTVAQTTTLGMLPGSGTSTSTTPPVWNVNDLDAATVRSYVNRFERVAKTEEVKFSIPAAAKMAMAILESDAGQHRAATQYNNHFPAASTTKHYDNAWGSWRGHSEDLNRRFPDLAHESVNYQQWIAALDRSGYSRDPQYGQKLLRIIERFDLQSL</sequence>
<reference evidence="3 4" key="1">
    <citation type="submission" date="2020-08" db="EMBL/GenBank/DDBJ databases">
        <title>Genomic Encyclopedia of Type Strains, Phase IV (KMG-IV): sequencing the most valuable type-strain genomes for metagenomic binning, comparative biology and taxonomic classification.</title>
        <authorList>
            <person name="Goeker M."/>
        </authorList>
    </citation>
    <scope>NUCLEOTIDE SEQUENCE [LARGE SCALE GENOMIC DNA]</scope>
    <source>
        <strain evidence="3 4">DSM 105137</strain>
    </source>
</reference>
<proteinExistence type="predicted"/>
<comment type="caution">
    <text evidence="3">The sequence shown here is derived from an EMBL/GenBank/DDBJ whole genome shotgun (WGS) entry which is preliminary data.</text>
</comment>
<dbReference type="RefSeq" id="WP_183493805.1">
    <property type="nucleotide sequence ID" value="NZ_JACIFF010000001.1"/>
</dbReference>
<dbReference type="PANTHER" id="PTHR33308">
    <property type="entry name" value="PEPTIDOGLYCAN HYDROLASE FLGJ"/>
    <property type="match status" value="1"/>
</dbReference>
<dbReference type="InterPro" id="IPR002901">
    <property type="entry name" value="MGlyc_endo_b_GlcNAc-like_dom"/>
</dbReference>
<gene>
    <name evidence="3" type="ORF">GGR28_000146</name>
</gene>
<dbReference type="InterPro" id="IPR051056">
    <property type="entry name" value="Glycosyl_Hydrolase_73"/>
</dbReference>
<dbReference type="PANTHER" id="PTHR33308:SF9">
    <property type="entry name" value="PEPTIDOGLYCAN HYDROLASE FLGJ"/>
    <property type="match status" value="1"/>
</dbReference>
<keyword evidence="4" id="KW-1185">Reference proteome</keyword>
<evidence type="ECO:0000313" key="3">
    <source>
        <dbReference type="EMBL" id="MBB4077545.1"/>
    </source>
</evidence>
<dbReference type="Proteomes" id="UP000576209">
    <property type="component" value="Unassembled WGS sequence"/>
</dbReference>
<organism evidence="3 4">
    <name type="scientific">Neolewinella aquimaris</name>
    <dbReference type="NCBI Taxonomy" id="1835722"/>
    <lineage>
        <taxon>Bacteria</taxon>
        <taxon>Pseudomonadati</taxon>
        <taxon>Bacteroidota</taxon>
        <taxon>Saprospiria</taxon>
        <taxon>Saprospirales</taxon>
        <taxon>Lewinellaceae</taxon>
        <taxon>Neolewinella</taxon>
    </lineage>
</organism>
<accession>A0A840E1E7</accession>
<dbReference type="Gene3D" id="1.10.530.10">
    <property type="match status" value="1"/>
</dbReference>